<reference evidence="2" key="1">
    <citation type="submission" date="2021-02" db="EMBL/GenBank/DDBJ databases">
        <authorList>
            <person name="Dougan E. K."/>
            <person name="Rhodes N."/>
            <person name="Thang M."/>
            <person name="Chan C."/>
        </authorList>
    </citation>
    <scope>NUCLEOTIDE SEQUENCE</scope>
</reference>
<dbReference type="AlphaFoldDB" id="A0A813BX47"/>
<organism evidence="2 3">
    <name type="scientific">Symbiodinium necroappetens</name>
    <dbReference type="NCBI Taxonomy" id="1628268"/>
    <lineage>
        <taxon>Eukaryota</taxon>
        <taxon>Sar</taxon>
        <taxon>Alveolata</taxon>
        <taxon>Dinophyceae</taxon>
        <taxon>Suessiales</taxon>
        <taxon>Symbiodiniaceae</taxon>
        <taxon>Symbiodinium</taxon>
    </lineage>
</organism>
<keyword evidence="3" id="KW-1185">Reference proteome</keyword>
<accession>A0A813BX47</accession>
<dbReference type="SMART" id="SM00664">
    <property type="entry name" value="DoH"/>
    <property type="match status" value="1"/>
</dbReference>
<dbReference type="CDD" id="cd09631">
    <property type="entry name" value="DOMON_DOH"/>
    <property type="match status" value="1"/>
</dbReference>
<gene>
    <name evidence="2" type="ORF">SNEC2469_LOCUS32396</name>
</gene>
<evidence type="ECO:0000313" key="3">
    <source>
        <dbReference type="Proteomes" id="UP000601435"/>
    </source>
</evidence>
<feature type="domain" description="DOMON" evidence="1">
    <location>
        <begin position="9"/>
        <end position="134"/>
    </location>
</feature>
<evidence type="ECO:0000259" key="1">
    <source>
        <dbReference type="SMART" id="SM00664"/>
    </source>
</evidence>
<sequence length="175" mass="19251">MLCAKTRGWMGIGWLNPSRDEASLMVRTDMVVAFVEDGQAVVQDRFAFSIEEPTKDEMLADQRPDDAGNPLNGRNDLKLIPGSLGLPGLEWCSDATCSLGFSLVQFQRAFATEDAYDIRLPAKSAKLGLIYAWGSRDPFATYMEQHGGGDRGYVELQWNLDCAPGTFFDIASAES</sequence>
<name>A0A813BX47_9DINO</name>
<dbReference type="Proteomes" id="UP000601435">
    <property type="component" value="Unassembled WGS sequence"/>
</dbReference>
<dbReference type="OrthoDB" id="425380at2759"/>
<protein>
    <recommendedName>
        <fullName evidence="1">DOMON domain-containing protein</fullName>
    </recommendedName>
</protein>
<dbReference type="InterPro" id="IPR045266">
    <property type="entry name" value="DOH_DOMON"/>
</dbReference>
<dbReference type="InterPro" id="IPR005018">
    <property type="entry name" value="DOMON_domain"/>
</dbReference>
<dbReference type="EMBL" id="CAJNJA010081898">
    <property type="protein sequence ID" value="CAE7931018.1"/>
    <property type="molecule type" value="Genomic_DNA"/>
</dbReference>
<evidence type="ECO:0000313" key="2">
    <source>
        <dbReference type="EMBL" id="CAE7931018.1"/>
    </source>
</evidence>
<proteinExistence type="predicted"/>
<comment type="caution">
    <text evidence="2">The sequence shown here is derived from an EMBL/GenBank/DDBJ whole genome shotgun (WGS) entry which is preliminary data.</text>
</comment>